<evidence type="ECO:0000313" key="3">
    <source>
        <dbReference type="Proteomes" id="UP001292094"/>
    </source>
</evidence>
<dbReference type="Proteomes" id="UP001292094">
    <property type="component" value="Unassembled WGS sequence"/>
</dbReference>
<proteinExistence type="predicted"/>
<gene>
    <name evidence="2" type="ORF">Pmani_035766</name>
</gene>
<organism evidence="2 3">
    <name type="scientific">Petrolisthes manimaculis</name>
    <dbReference type="NCBI Taxonomy" id="1843537"/>
    <lineage>
        <taxon>Eukaryota</taxon>
        <taxon>Metazoa</taxon>
        <taxon>Ecdysozoa</taxon>
        <taxon>Arthropoda</taxon>
        <taxon>Crustacea</taxon>
        <taxon>Multicrustacea</taxon>
        <taxon>Malacostraca</taxon>
        <taxon>Eumalacostraca</taxon>
        <taxon>Eucarida</taxon>
        <taxon>Decapoda</taxon>
        <taxon>Pleocyemata</taxon>
        <taxon>Anomura</taxon>
        <taxon>Galatheoidea</taxon>
        <taxon>Porcellanidae</taxon>
        <taxon>Petrolisthes</taxon>
    </lineage>
</organism>
<feature type="compositionally biased region" description="Basic and acidic residues" evidence="1">
    <location>
        <begin position="1"/>
        <end position="48"/>
    </location>
</feature>
<protein>
    <submittedName>
        <fullName evidence="2">Uncharacterized protein</fullName>
    </submittedName>
</protein>
<reference evidence="2" key="1">
    <citation type="submission" date="2023-11" db="EMBL/GenBank/DDBJ databases">
        <title>Genome assemblies of two species of porcelain crab, Petrolisthes cinctipes and Petrolisthes manimaculis (Anomura: Porcellanidae).</title>
        <authorList>
            <person name="Angst P."/>
        </authorList>
    </citation>
    <scope>NUCLEOTIDE SEQUENCE</scope>
    <source>
        <strain evidence="2">PB745_02</strain>
        <tissue evidence="2">Gill</tissue>
    </source>
</reference>
<feature type="region of interest" description="Disordered" evidence="1">
    <location>
        <begin position="1"/>
        <end position="72"/>
    </location>
</feature>
<name>A0AAE1NKZ5_9EUCA</name>
<comment type="caution">
    <text evidence="2">The sequence shown here is derived from an EMBL/GenBank/DDBJ whole genome shotgun (WGS) entry which is preliminary data.</text>
</comment>
<evidence type="ECO:0000313" key="2">
    <source>
        <dbReference type="EMBL" id="KAK4291402.1"/>
    </source>
</evidence>
<keyword evidence="3" id="KW-1185">Reference proteome</keyword>
<evidence type="ECO:0000256" key="1">
    <source>
        <dbReference type="SAM" id="MobiDB-lite"/>
    </source>
</evidence>
<sequence length="72" mass="8767">MEEKDDKEEEKENEKEEKDDKEEEKENEKEEKDDKEEEKENEKEEKGRGTIYVSRSTDEFKKIHTIRTGETN</sequence>
<accession>A0AAE1NKZ5</accession>
<dbReference type="AlphaFoldDB" id="A0AAE1NKZ5"/>
<dbReference type="EMBL" id="JAWZYT010005160">
    <property type="protein sequence ID" value="KAK4291402.1"/>
    <property type="molecule type" value="Genomic_DNA"/>
</dbReference>